<dbReference type="EnsemblBacteria" id="ABA53254">
    <property type="protein sequence ID" value="ABA53254"/>
    <property type="gene ID" value="BURPS1710b_A0063"/>
</dbReference>
<accession>Q3JMI2</accession>
<protein>
    <submittedName>
        <fullName evidence="1">Uncharacterized protein</fullName>
    </submittedName>
</protein>
<evidence type="ECO:0000313" key="2">
    <source>
        <dbReference type="Proteomes" id="UP000002700"/>
    </source>
</evidence>
<gene>
    <name evidence="1" type="ordered locus">BURPS1710b_A0063</name>
</gene>
<dbReference type="AlphaFoldDB" id="Q3JMI2"/>
<evidence type="ECO:0000313" key="1">
    <source>
        <dbReference type="EMBL" id="ABA53254.1"/>
    </source>
</evidence>
<name>Q3JMI2_BURP1</name>
<dbReference type="Proteomes" id="UP000002700">
    <property type="component" value="Chromosome II"/>
</dbReference>
<proteinExistence type="predicted"/>
<sequence>MPAHRACAAARASARRPGRLEQHERLAAVGVRMGAGRAARVRRAKAEFHHRREREARRLERVTIRRDLPVRIDDVEHAFARHVQMNGARIAVAVDDARLAVAERRVLHARRARVRVEHVVRAARLQHAPHLRGDARERRALRDVDEQEAADRRVEARVVERQRWPVDMHIVQPVVDAGRDRLFDHRRRDVDARHARDARRAQPPRDLAAAAAVIEHADRGAVRARQLGDQRLVAEARLDPVVVCVKALRNLVFGPVGLHRDPRALLERGGRHVPPVHQIGAMERADERERLVGRRVARLDLAIDPEETEHVAPVRIEIDVAKRGERHAPGANPAFVLEHARDRRGARARRHARRRGGGDDRRIAVVEQRLHARQIVVVHVDRAHLMRIRAELAAEPRREVLLQEREREHVVQQPDVRVVRAHERDHVQPAFAQQQLQAERARHVDVAPVQFLVGAEDLQHDALALGVVARQDVERALDLVEPALAVMQQARAVAGAGQMLAVRTVARHRRCVVRDEFEIVAPGQIPQRLGVVEDDVLLARRMPAKARARIVDPCAVADDFALRVPARRAPVFVRAADVPERREVELAETRIAQHVSLVRRNGRSRLRSRPDRSGRR</sequence>
<dbReference type="EMBL" id="CP000125">
    <property type="protein sequence ID" value="ABA53254.1"/>
    <property type="molecule type" value="Genomic_DNA"/>
</dbReference>
<dbReference type="HOGENOM" id="CLU_443257_0_0_4"/>
<organism evidence="1 2">
    <name type="scientific">Burkholderia pseudomallei (strain 1710b)</name>
    <dbReference type="NCBI Taxonomy" id="320372"/>
    <lineage>
        <taxon>Bacteria</taxon>
        <taxon>Pseudomonadati</taxon>
        <taxon>Pseudomonadota</taxon>
        <taxon>Betaproteobacteria</taxon>
        <taxon>Burkholderiales</taxon>
        <taxon>Burkholderiaceae</taxon>
        <taxon>Burkholderia</taxon>
        <taxon>pseudomallei group</taxon>
    </lineage>
</organism>
<reference evidence="1 2" key="1">
    <citation type="submission" date="2005-09" db="EMBL/GenBank/DDBJ databases">
        <authorList>
            <person name="Woods D.E."/>
            <person name="Nierman W.C."/>
        </authorList>
    </citation>
    <scope>NUCLEOTIDE SEQUENCE [LARGE SCALE GENOMIC DNA]</scope>
    <source>
        <strain evidence="1 2">1710b</strain>
    </source>
</reference>
<dbReference type="KEGG" id="bpm:BURPS1710b_A0063"/>